<dbReference type="GO" id="GO:0046872">
    <property type="term" value="F:metal ion binding"/>
    <property type="evidence" value="ECO:0007669"/>
    <property type="project" value="UniProtKB-KW"/>
</dbReference>
<dbReference type="GO" id="GO:0005737">
    <property type="term" value="C:cytoplasm"/>
    <property type="evidence" value="ECO:0007669"/>
    <property type="project" value="TreeGrafter"/>
</dbReference>
<gene>
    <name evidence="8" type="ORF">GMA92_08345</name>
</gene>
<dbReference type="SUPFAM" id="SSF54719">
    <property type="entry name" value="Fe,Mn superoxide dismutase (SOD), C-terminal domain"/>
    <property type="match status" value="1"/>
</dbReference>
<comment type="caution">
    <text evidence="8">The sequence shown here is derived from an EMBL/GenBank/DDBJ whole genome shotgun (WGS) entry which is preliminary data.</text>
</comment>
<feature type="domain" description="Manganese/iron superoxide dismutase N-terminal" evidence="6">
    <location>
        <begin position="4"/>
        <end position="92"/>
    </location>
</feature>
<dbReference type="InterPro" id="IPR019831">
    <property type="entry name" value="Mn/Fe_SOD_N"/>
</dbReference>
<evidence type="ECO:0000313" key="8">
    <source>
        <dbReference type="EMBL" id="MTK21429.1"/>
    </source>
</evidence>
<dbReference type="FunFam" id="1.10.287.990:FF:000001">
    <property type="entry name" value="Superoxide dismutase"/>
    <property type="match status" value="1"/>
</dbReference>
<evidence type="ECO:0000259" key="6">
    <source>
        <dbReference type="Pfam" id="PF00081"/>
    </source>
</evidence>
<dbReference type="FunFam" id="3.55.40.20:FF:000001">
    <property type="entry name" value="Superoxide dismutase"/>
    <property type="match status" value="1"/>
</dbReference>
<dbReference type="EMBL" id="WMQE01000016">
    <property type="protein sequence ID" value="MTK21429.1"/>
    <property type="molecule type" value="Genomic_DNA"/>
</dbReference>
<dbReference type="SUPFAM" id="SSF46609">
    <property type="entry name" value="Fe,Mn superoxide dismutase (SOD), N-terminal domain"/>
    <property type="match status" value="1"/>
</dbReference>
<dbReference type="PROSITE" id="PS00088">
    <property type="entry name" value="SOD_MN"/>
    <property type="match status" value="1"/>
</dbReference>
<reference evidence="8 9" key="1">
    <citation type="journal article" date="2019" name="Nat. Med.">
        <title>A library of human gut bacterial isolates paired with longitudinal multiomics data enables mechanistic microbiome research.</title>
        <authorList>
            <person name="Poyet M."/>
            <person name="Groussin M."/>
            <person name="Gibbons S.M."/>
            <person name="Avila-Pacheco J."/>
            <person name="Jiang X."/>
            <person name="Kearney S.M."/>
            <person name="Perrotta A.R."/>
            <person name="Berdy B."/>
            <person name="Zhao S."/>
            <person name="Lieberman T.D."/>
            <person name="Swanson P.K."/>
            <person name="Smith M."/>
            <person name="Roesemann S."/>
            <person name="Alexander J.E."/>
            <person name="Rich S.A."/>
            <person name="Livny J."/>
            <person name="Vlamakis H."/>
            <person name="Clish C."/>
            <person name="Bullock K."/>
            <person name="Deik A."/>
            <person name="Scott J."/>
            <person name="Pierce K.A."/>
            <person name="Xavier R.J."/>
            <person name="Alm E.J."/>
        </authorList>
    </citation>
    <scope>NUCLEOTIDE SEQUENCE [LARGE SCALE GENOMIC DNA]</scope>
    <source>
        <strain evidence="8 9">BIOML-A198</strain>
    </source>
</reference>
<proteinExistence type="inferred from homology"/>
<evidence type="ECO:0000313" key="9">
    <source>
        <dbReference type="Proteomes" id="UP000487649"/>
    </source>
</evidence>
<dbReference type="Pfam" id="PF00081">
    <property type="entry name" value="Sod_Fe_N"/>
    <property type="match status" value="1"/>
</dbReference>
<sequence length="207" mass="23713">MADFMLPPLPYSYNALEPYLDAQTMEIHYTKHHQTYTNNLNALVKGHEEFFDGKTIEEILSDVEAIPADIRQGVINQGGGYANHNMYWSVLSPNGGGEPFGKLAKHVKQTFGSCDKMKKLISQAAISQFGSGWGWLVLTENKELEVMNTLNQNSPLSIGKTPLLLIDVWEHAYYLKYQNRRAEFVEAIWNVINWDEVERRYEEALKK</sequence>
<dbReference type="PANTHER" id="PTHR43595:SF2">
    <property type="entry name" value="SMALL RIBOSOMAL SUBUNIT PROTEIN MS42"/>
    <property type="match status" value="1"/>
</dbReference>
<name>A0A6A8SD51_9FIRM</name>
<comment type="similarity">
    <text evidence="1 5">Belongs to the iron/manganese superoxide dismutase family.</text>
</comment>
<dbReference type="RefSeq" id="WP_006785799.1">
    <property type="nucleotide sequence ID" value="NZ_CABJBH010000003.1"/>
</dbReference>
<dbReference type="Gene3D" id="3.55.40.20">
    <property type="entry name" value="Iron/manganese superoxide dismutase, C-terminal domain"/>
    <property type="match status" value="1"/>
</dbReference>
<evidence type="ECO:0000256" key="4">
    <source>
        <dbReference type="ARBA" id="ARBA00023002"/>
    </source>
</evidence>
<comment type="function">
    <text evidence="5">Destroys radicals which are normally produced within the cells and which are toxic to biological systems.</text>
</comment>
<dbReference type="PRINTS" id="PR01703">
    <property type="entry name" value="MNSODISMTASE"/>
</dbReference>
<comment type="catalytic activity">
    <reaction evidence="5">
        <text>2 superoxide + 2 H(+) = H2O2 + O2</text>
        <dbReference type="Rhea" id="RHEA:20696"/>
        <dbReference type="ChEBI" id="CHEBI:15378"/>
        <dbReference type="ChEBI" id="CHEBI:15379"/>
        <dbReference type="ChEBI" id="CHEBI:16240"/>
        <dbReference type="ChEBI" id="CHEBI:18421"/>
        <dbReference type="EC" id="1.15.1.1"/>
    </reaction>
</comment>
<dbReference type="AlphaFoldDB" id="A0A6A8SD51"/>
<dbReference type="Pfam" id="PF02777">
    <property type="entry name" value="Sod_Fe_C"/>
    <property type="match status" value="1"/>
</dbReference>
<keyword evidence="4 5" id="KW-0560">Oxidoreductase</keyword>
<organism evidence="8 9">
    <name type="scientific">Turicibacter sanguinis</name>
    <dbReference type="NCBI Taxonomy" id="154288"/>
    <lineage>
        <taxon>Bacteria</taxon>
        <taxon>Bacillati</taxon>
        <taxon>Bacillota</taxon>
        <taxon>Erysipelotrichia</taxon>
        <taxon>Erysipelotrichales</taxon>
        <taxon>Turicibacteraceae</taxon>
        <taxon>Turicibacter</taxon>
    </lineage>
</organism>
<evidence type="ECO:0000256" key="5">
    <source>
        <dbReference type="RuleBase" id="RU000414"/>
    </source>
</evidence>
<dbReference type="EC" id="1.15.1.1" evidence="2 5"/>
<dbReference type="GO" id="GO:0004784">
    <property type="term" value="F:superoxide dismutase activity"/>
    <property type="evidence" value="ECO:0007669"/>
    <property type="project" value="UniProtKB-EC"/>
</dbReference>
<evidence type="ECO:0000256" key="1">
    <source>
        <dbReference type="ARBA" id="ARBA00008714"/>
    </source>
</evidence>
<keyword evidence="3 5" id="KW-0479">Metal-binding</keyword>
<accession>A0A6A8SD51</accession>
<dbReference type="GeneID" id="60059338"/>
<dbReference type="InterPro" id="IPR019832">
    <property type="entry name" value="Mn/Fe_SOD_C"/>
</dbReference>
<dbReference type="PANTHER" id="PTHR43595">
    <property type="entry name" value="37S RIBOSOMAL PROTEIN S26, MITOCHONDRIAL"/>
    <property type="match status" value="1"/>
</dbReference>
<evidence type="ECO:0000256" key="3">
    <source>
        <dbReference type="ARBA" id="ARBA00022723"/>
    </source>
</evidence>
<dbReference type="InterPro" id="IPR036314">
    <property type="entry name" value="SOD_C_sf"/>
</dbReference>
<evidence type="ECO:0000256" key="2">
    <source>
        <dbReference type="ARBA" id="ARBA00012682"/>
    </source>
</evidence>
<dbReference type="InterPro" id="IPR019833">
    <property type="entry name" value="Mn/Fe_SOD_BS"/>
</dbReference>
<dbReference type="PIRSF" id="PIRSF000349">
    <property type="entry name" value="SODismutase"/>
    <property type="match status" value="1"/>
</dbReference>
<evidence type="ECO:0000259" key="7">
    <source>
        <dbReference type="Pfam" id="PF02777"/>
    </source>
</evidence>
<dbReference type="InterPro" id="IPR036324">
    <property type="entry name" value="Mn/Fe_SOD_N_sf"/>
</dbReference>
<dbReference type="InterPro" id="IPR001189">
    <property type="entry name" value="Mn/Fe_SOD"/>
</dbReference>
<dbReference type="Gene3D" id="1.10.287.990">
    <property type="entry name" value="Fe,Mn superoxide dismutase (SOD) domain"/>
    <property type="match status" value="1"/>
</dbReference>
<dbReference type="Proteomes" id="UP000487649">
    <property type="component" value="Unassembled WGS sequence"/>
</dbReference>
<feature type="domain" description="Manganese/iron superoxide dismutase C-terminal" evidence="7">
    <location>
        <begin position="101"/>
        <end position="200"/>
    </location>
</feature>
<protein>
    <recommendedName>
        <fullName evidence="2 5">Superoxide dismutase</fullName>
        <ecNumber evidence="2 5">1.15.1.1</ecNumber>
    </recommendedName>
</protein>